<sequence length="84" mass="8720">MKSVAPVWLVAVLGAVSVAVLAEPENYLVFLPVVLGVTTLLTFGIQLGIRRKEGYVNRVTASVTGAVVILILATAVLAPISFAA</sequence>
<keyword evidence="1" id="KW-0472">Membrane</keyword>
<name>A0A1T4XRT9_9MICO</name>
<keyword evidence="4" id="KW-1185">Reference proteome</keyword>
<dbReference type="Proteomes" id="UP000189735">
    <property type="component" value="Unassembled WGS sequence"/>
</dbReference>
<reference evidence="2" key="2">
    <citation type="submission" date="2015-02" db="EMBL/GenBank/DDBJ databases">
        <authorList>
            <person name="Vasilyev I.Y."/>
            <person name="Siniagina M.N."/>
            <person name="Malanin S.Y."/>
            <person name="Boulygina E.A."/>
            <person name="Grygoryeva T.V."/>
            <person name="Yarullina D.R."/>
            <person name="Ilinskaya O.N."/>
        </authorList>
    </citation>
    <scope>NUCLEOTIDE SEQUENCE</scope>
    <source>
        <strain evidence="2">VKM Ac-1804</strain>
    </source>
</reference>
<evidence type="ECO:0000256" key="1">
    <source>
        <dbReference type="SAM" id="Phobius"/>
    </source>
</evidence>
<proteinExistence type="predicted"/>
<accession>A0A1T4XRT9</accession>
<organism evidence="3 5">
    <name type="scientific">Agreia bicolorata</name>
    <dbReference type="NCBI Taxonomy" id="110935"/>
    <lineage>
        <taxon>Bacteria</taxon>
        <taxon>Bacillati</taxon>
        <taxon>Actinomycetota</taxon>
        <taxon>Actinomycetes</taxon>
        <taxon>Micrococcales</taxon>
        <taxon>Microbacteriaceae</taxon>
        <taxon>Agreia</taxon>
    </lineage>
</organism>
<gene>
    <name evidence="3" type="ORF">SAMN06295879_1543</name>
    <name evidence="2" type="ORF">TZ00_06765</name>
</gene>
<reference evidence="3" key="4">
    <citation type="submission" date="2017-02" db="EMBL/GenBank/DDBJ databases">
        <authorList>
            <person name="Peterson S.W."/>
        </authorList>
    </citation>
    <scope>NUCLEOTIDE SEQUENCE [LARGE SCALE GENOMIC DNA]</scope>
    <source>
        <strain evidence="3">VKM Ac-2052</strain>
    </source>
</reference>
<reference evidence="2 4" key="1">
    <citation type="journal article" date="2001" name="Int. J. Syst. Evol. Microbiol.">
        <title>Agreia bicolorata gen. nov., sp. nov., to accommodate actinobacteria isolated from narrow reed grass infected by the nematode Heteroanguina graminophila.</title>
        <authorList>
            <person name="Evtushenko L.I."/>
            <person name="Dorofeeva L.V."/>
            <person name="Dobrovolskaya T.G."/>
            <person name="Streshinskaya G.M."/>
            <person name="Subbotin S.A."/>
            <person name="Tiedje J.M."/>
        </authorList>
    </citation>
    <scope>NUCLEOTIDE SEQUENCE [LARGE SCALE GENOMIC DNA]</scope>
    <source>
        <strain evidence="2 4">VKM Ac-1804</strain>
    </source>
</reference>
<dbReference type="EMBL" id="FUYG01000003">
    <property type="protein sequence ID" value="SKA91781.1"/>
    <property type="molecule type" value="Genomic_DNA"/>
</dbReference>
<evidence type="ECO:0000313" key="4">
    <source>
        <dbReference type="Proteomes" id="UP000032503"/>
    </source>
</evidence>
<dbReference type="AlphaFoldDB" id="A0A1T4XRT9"/>
<dbReference type="RefSeq" id="WP_052521354.1">
    <property type="nucleotide sequence ID" value="NZ_FUYG01000003.1"/>
</dbReference>
<evidence type="ECO:0000313" key="3">
    <source>
        <dbReference type="EMBL" id="SKA91781.1"/>
    </source>
</evidence>
<dbReference type="Proteomes" id="UP000032503">
    <property type="component" value="Unassembled WGS sequence"/>
</dbReference>
<feature type="transmembrane region" description="Helical" evidence="1">
    <location>
        <begin position="61"/>
        <end position="82"/>
    </location>
</feature>
<evidence type="ECO:0000313" key="2">
    <source>
        <dbReference type="EMBL" id="KJC65212.1"/>
    </source>
</evidence>
<protein>
    <submittedName>
        <fullName evidence="3">Uncharacterized protein</fullName>
    </submittedName>
</protein>
<feature type="transmembrane region" description="Helical" evidence="1">
    <location>
        <begin position="29"/>
        <end position="49"/>
    </location>
</feature>
<keyword evidence="1" id="KW-1133">Transmembrane helix</keyword>
<keyword evidence="1" id="KW-0812">Transmembrane</keyword>
<dbReference type="EMBL" id="JYFC01000002">
    <property type="protein sequence ID" value="KJC65212.1"/>
    <property type="molecule type" value="Genomic_DNA"/>
</dbReference>
<reference evidence="5" key="3">
    <citation type="submission" date="2017-02" db="EMBL/GenBank/DDBJ databases">
        <authorList>
            <person name="Varghese N."/>
            <person name="Submissions S."/>
        </authorList>
    </citation>
    <scope>NUCLEOTIDE SEQUENCE [LARGE SCALE GENOMIC DNA]</scope>
    <source>
        <strain evidence="5">VKM Ac-2052</strain>
    </source>
</reference>
<evidence type="ECO:0000313" key="5">
    <source>
        <dbReference type="Proteomes" id="UP000189735"/>
    </source>
</evidence>